<gene>
    <name evidence="5" type="ORF">MNBD_GAMMA22-1628</name>
</gene>
<dbReference type="PANTHER" id="PTHR44688:SF16">
    <property type="entry name" value="DNA-BINDING TRANSCRIPTIONAL ACTIVATOR DEVR_DOSR"/>
    <property type="match status" value="1"/>
</dbReference>
<sequence length="68" mass="7786">MNVKCKKLSPRQVEILRYRSNGYLNKQIASELGICEDTVKEHITIALQKLNYKSVIQAVAQLVRDNVI</sequence>
<name>A0A3B1ALJ6_9ZZZZ</name>
<dbReference type="Pfam" id="PF00196">
    <property type="entry name" value="GerE"/>
    <property type="match status" value="1"/>
</dbReference>
<reference evidence="5" key="1">
    <citation type="submission" date="2018-06" db="EMBL/GenBank/DDBJ databases">
        <authorList>
            <person name="Zhirakovskaya E."/>
        </authorList>
    </citation>
    <scope>NUCLEOTIDE SEQUENCE</scope>
</reference>
<dbReference type="SMART" id="SM00421">
    <property type="entry name" value="HTH_LUXR"/>
    <property type="match status" value="1"/>
</dbReference>
<dbReference type="SUPFAM" id="SSF46894">
    <property type="entry name" value="C-terminal effector domain of the bipartite response regulators"/>
    <property type="match status" value="1"/>
</dbReference>
<feature type="domain" description="HTH luxR-type" evidence="4">
    <location>
        <begin position="1"/>
        <end position="66"/>
    </location>
</feature>
<organism evidence="5">
    <name type="scientific">hydrothermal vent metagenome</name>
    <dbReference type="NCBI Taxonomy" id="652676"/>
    <lineage>
        <taxon>unclassified sequences</taxon>
        <taxon>metagenomes</taxon>
        <taxon>ecological metagenomes</taxon>
    </lineage>
</organism>
<keyword evidence="3" id="KW-0804">Transcription</keyword>
<dbReference type="InterPro" id="IPR036388">
    <property type="entry name" value="WH-like_DNA-bd_sf"/>
</dbReference>
<proteinExistence type="predicted"/>
<dbReference type="CDD" id="cd06170">
    <property type="entry name" value="LuxR_C_like"/>
    <property type="match status" value="1"/>
</dbReference>
<accession>A0A3B1ALJ6</accession>
<dbReference type="EMBL" id="UOFS01000019">
    <property type="protein sequence ID" value="VAW94744.1"/>
    <property type="molecule type" value="Genomic_DNA"/>
</dbReference>
<evidence type="ECO:0000256" key="3">
    <source>
        <dbReference type="ARBA" id="ARBA00023163"/>
    </source>
</evidence>
<dbReference type="InterPro" id="IPR000792">
    <property type="entry name" value="Tscrpt_reg_LuxR_C"/>
</dbReference>
<dbReference type="InterPro" id="IPR016032">
    <property type="entry name" value="Sig_transdc_resp-reg_C-effctor"/>
</dbReference>
<evidence type="ECO:0000259" key="4">
    <source>
        <dbReference type="PROSITE" id="PS50043"/>
    </source>
</evidence>
<protein>
    <recommendedName>
        <fullName evidence="4">HTH luxR-type domain-containing protein</fullName>
    </recommendedName>
</protein>
<evidence type="ECO:0000256" key="1">
    <source>
        <dbReference type="ARBA" id="ARBA00023015"/>
    </source>
</evidence>
<dbReference type="AlphaFoldDB" id="A0A3B1ALJ6"/>
<evidence type="ECO:0000313" key="5">
    <source>
        <dbReference type="EMBL" id="VAW94744.1"/>
    </source>
</evidence>
<keyword evidence="2" id="KW-0238">DNA-binding</keyword>
<keyword evidence="1" id="KW-0805">Transcription regulation</keyword>
<dbReference type="PANTHER" id="PTHR44688">
    <property type="entry name" value="DNA-BINDING TRANSCRIPTIONAL ACTIVATOR DEVR_DOSR"/>
    <property type="match status" value="1"/>
</dbReference>
<dbReference type="GO" id="GO:0003677">
    <property type="term" value="F:DNA binding"/>
    <property type="evidence" value="ECO:0007669"/>
    <property type="project" value="UniProtKB-KW"/>
</dbReference>
<dbReference type="Gene3D" id="1.10.10.10">
    <property type="entry name" value="Winged helix-like DNA-binding domain superfamily/Winged helix DNA-binding domain"/>
    <property type="match status" value="1"/>
</dbReference>
<dbReference type="GO" id="GO:0006355">
    <property type="term" value="P:regulation of DNA-templated transcription"/>
    <property type="evidence" value="ECO:0007669"/>
    <property type="project" value="InterPro"/>
</dbReference>
<dbReference type="PROSITE" id="PS50043">
    <property type="entry name" value="HTH_LUXR_2"/>
    <property type="match status" value="1"/>
</dbReference>
<dbReference type="PRINTS" id="PR00038">
    <property type="entry name" value="HTHLUXR"/>
</dbReference>
<evidence type="ECO:0000256" key="2">
    <source>
        <dbReference type="ARBA" id="ARBA00023125"/>
    </source>
</evidence>